<dbReference type="Proteomes" id="UP000270342">
    <property type="component" value="Unassembled WGS sequence"/>
</dbReference>
<accession>A0A494XUI4</accession>
<organism evidence="4 5">
    <name type="scientific">Pararobbsia silviterrae</name>
    <dbReference type="NCBI Taxonomy" id="1792498"/>
    <lineage>
        <taxon>Bacteria</taxon>
        <taxon>Pseudomonadati</taxon>
        <taxon>Pseudomonadota</taxon>
        <taxon>Betaproteobacteria</taxon>
        <taxon>Burkholderiales</taxon>
        <taxon>Burkholderiaceae</taxon>
        <taxon>Pararobbsia</taxon>
    </lineage>
</organism>
<dbReference type="Gene3D" id="1.25.40.10">
    <property type="entry name" value="Tetratricopeptide repeat domain"/>
    <property type="match status" value="1"/>
</dbReference>
<proteinExistence type="predicted"/>
<reference evidence="4 5" key="1">
    <citation type="submission" date="2018-10" db="EMBL/GenBank/DDBJ databases">
        <title>Robbsia sp. DHC34, isolated from soil.</title>
        <authorList>
            <person name="Gao Z.-H."/>
            <person name="Qiu L.-H."/>
        </authorList>
    </citation>
    <scope>NUCLEOTIDE SEQUENCE [LARGE SCALE GENOMIC DNA]</scope>
    <source>
        <strain evidence="4 5">DHC34</strain>
    </source>
</reference>
<dbReference type="SUPFAM" id="SSF56059">
    <property type="entry name" value="Glutathione synthetase ATP-binding domain-like"/>
    <property type="match status" value="1"/>
</dbReference>
<dbReference type="InterPro" id="IPR039226">
    <property type="entry name" value="Ski3/TTC37"/>
</dbReference>
<keyword evidence="2 3" id="KW-0802">TPR repeat</keyword>
<feature type="repeat" description="TPR" evidence="3">
    <location>
        <begin position="120"/>
        <end position="153"/>
    </location>
</feature>
<dbReference type="InterPro" id="IPR011990">
    <property type="entry name" value="TPR-like_helical_dom_sf"/>
</dbReference>
<dbReference type="GO" id="GO:0006401">
    <property type="term" value="P:RNA catabolic process"/>
    <property type="evidence" value="ECO:0007669"/>
    <property type="project" value="InterPro"/>
</dbReference>
<dbReference type="Pfam" id="PF13432">
    <property type="entry name" value="TPR_16"/>
    <property type="match status" value="1"/>
</dbReference>
<sequence>MCVECGFARRARCYGGHILIRGPVVQCDVGAPGVVRFASSRRRQSESCWMDMEALLSAARTHHREGRLDAAEMLYREVIEACPTHSATCVNLARLLMRRGGFEDAIRWLKWAAEYAPGDVETYRFLGLAYASSKQHARALDAFCKILEHAPDDIATLQIVANLQQELGLTDEAHDTFRRLHRLQPVFPIAASRNPPDFRVLMLFAPGAGNTPFEFLISGASFETMILSVVSGTEHDFERLGGMTDVVVNLVSDVDLGETALPNAAHIAERIGRPVVNHPDRIVPTDRESIARRLDGIAGCIVPRVRRVSTDGLRAARTASSVADVRFPCLVRPTGKHGGKDFYKVLDAQHLEGVLRHTDAPNYYVTQFVDYRSPDGYFRKYRFLFVDGEVLPYHLAIGNAWKVHHATTDMADHAWMRDEERAFLADPRHVFDDAQLGALREIQARIGLDYFGVDCGIDREGRVVVFEVNASMLVHGQNAEFPYKHEAVERIRLAFHAMLERKAVRTRAA</sequence>
<dbReference type="PANTHER" id="PTHR15704">
    <property type="entry name" value="SUPERKILLER 3 PROTEIN-RELATED"/>
    <property type="match status" value="1"/>
</dbReference>
<dbReference type="SUPFAM" id="SSF48452">
    <property type="entry name" value="TPR-like"/>
    <property type="match status" value="1"/>
</dbReference>
<comment type="caution">
    <text evidence="4">The sequence shown here is derived from an EMBL/GenBank/DDBJ whole genome shotgun (WGS) entry which is preliminary data.</text>
</comment>
<dbReference type="SMART" id="SM00028">
    <property type="entry name" value="TPR"/>
    <property type="match status" value="4"/>
</dbReference>
<evidence type="ECO:0000256" key="3">
    <source>
        <dbReference type="PROSITE-ProRule" id="PRU00339"/>
    </source>
</evidence>
<dbReference type="PROSITE" id="PS50005">
    <property type="entry name" value="TPR"/>
    <property type="match status" value="1"/>
</dbReference>
<evidence type="ECO:0000256" key="2">
    <source>
        <dbReference type="ARBA" id="ARBA00022803"/>
    </source>
</evidence>
<evidence type="ECO:0000313" key="4">
    <source>
        <dbReference type="EMBL" id="RKP51774.1"/>
    </source>
</evidence>
<dbReference type="EMBL" id="RBZU01000008">
    <property type="protein sequence ID" value="RKP51774.1"/>
    <property type="molecule type" value="Genomic_DNA"/>
</dbReference>
<dbReference type="InterPro" id="IPR019734">
    <property type="entry name" value="TPR_rpt"/>
</dbReference>
<keyword evidence="1" id="KW-0677">Repeat</keyword>
<gene>
    <name evidence="4" type="ORF">D7S86_17595</name>
</gene>
<evidence type="ECO:0000256" key="1">
    <source>
        <dbReference type="ARBA" id="ARBA00022737"/>
    </source>
</evidence>
<evidence type="ECO:0000313" key="5">
    <source>
        <dbReference type="Proteomes" id="UP000270342"/>
    </source>
</evidence>
<name>A0A494XUI4_9BURK</name>
<dbReference type="AlphaFoldDB" id="A0A494XUI4"/>
<dbReference type="Pfam" id="PF13181">
    <property type="entry name" value="TPR_8"/>
    <property type="match status" value="1"/>
</dbReference>
<protein>
    <submittedName>
        <fullName evidence="4">Tetratricopeptide repeat protein</fullName>
    </submittedName>
</protein>
<dbReference type="PANTHER" id="PTHR15704:SF7">
    <property type="entry name" value="SUPERKILLER COMPLEX PROTEIN 3"/>
    <property type="match status" value="1"/>
</dbReference>
<keyword evidence="5" id="KW-1185">Reference proteome</keyword>
<dbReference type="GO" id="GO:0055087">
    <property type="term" value="C:Ski complex"/>
    <property type="evidence" value="ECO:0007669"/>
    <property type="project" value="InterPro"/>
</dbReference>